<reference evidence="2" key="1">
    <citation type="submission" date="2022-10" db="EMBL/GenBank/DDBJ databases">
        <title>Completed Genome Sequence of two octocoral isolated bacterium, Endozoicomonas euniceicola EF212T and Endozoicomonas gorgoniicola PS125T.</title>
        <authorList>
            <person name="Chiou Y.-J."/>
            <person name="Chen Y.-H."/>
        </authorList>
    </citation>
    <scope>NUCLEOTIDE SEQUENCE</scope>
    <source>
        <strain evidence="2">EF212</strain>
    </source>
</reference>
<dbReference type="InterPro" id="IPR016181">
    <property type="entry name" value="Acyl_CoA_acyltransferase"/>
</dbReference>
<name>A0ABY6GS26_9GAMM</name>
<keyword evidence="3" id="KW-1185">Reference proteome</keyword>
<protein>
    <submittedName>
        <fullName evidence="2">GNAT family N-acetyltransferase</fullName>
    </submittedName>
</protein>
<organism evidence="2 3">
    <name type="scientific">Endozoicomonas euniceicola</name>
    <dbReference type="NCBI Taxonomy" id="1234143"/>
    <lineage>
        <taxon>Bacteria</taxon>
        <taxon>Pseudomonadati</taxon>
        <taxon>Pseudomonadota</taxon>
        <taxon>Gammaproteobacteria</taxon>
        <taxon>Oceanospirillales</taxon>
        <taxon>Endozoicomonadaceae</taxon>
        <taxon>Endozoicomonas</taxon>
    </lineage>
</organism>
<dbReference type="CDD" id="cd04301">
    <property type="entry name" value="NAT_SF"/>
    <property type="match status" value="1"/>
</dbReference>
<gene>
    <name evidence="2" type="ORF">NX720_21295</name>
</gene>
<proteinExistence type="predicted"/>
<sequence>MPFECIGMPQGTKFTHRQSANTLKCSRSREDNRLIFQLFEENGGKVVGYVVIKHKFGDFLDDDRDELVYTKGAYGMSLMSVLPSYRSMSLGTLLVFIATREVQANGGRHLYIVNPLSDVFGFYLKLGFHPDPGGDAIRQQKIDEATNFTFLSENFVFATKLQIVRSHNLWRGQVDLLYTILLGKIAPLFQFHQPL</sequence>
<dbReference type="RefSeq" id="WP_262597329.1">
    <property type="nucleotide sequence ID" value="NZ_CP103300.1"/>
</dbReference>
<evidence type="ECO:0000313" key="2">
    <source>
        <dbReference type="EMBL" id="UYM15362.1"/>
    </source>
</evidence>
<dbReference type="Gene3D" id="3.40.630.30">
    <property type="match status" value="1"/>
</dbReference>
<accession>A0ABY6GS26</accession>
<dbReference type="Pfam" id="PF00583">
    <property type="entry name" value="Acetyltransf_1"/>
    <property type="match status" value="1"/>
</dbReference>
<feature type="domain" description="N-acetyltransferase" evidence="1">
    <location>
        <begin position="25"/>
        <end position="128"/>
    </location>
</feature>
<dbReference type="InterPro" id="IPR000182">
    <property type="entry name" value="GNAT_dom"/>
</dbReference>
<evidence type="ECO:0000313" key="3">
    <source>
        <dbReference type="Proteomes" id="UP001163255"/>
    </source>
</evidence>
<dbReference type="EMBL" id="CP103300">
    <property type="protein sequence ID" value="UYM15362.1"/>
    <property type="molecule type" value="Genomic_DNA"/>
</dbReference>
<evidence type="ECO:0000259" key="1">
    <source>
        <dbReference type="Pfam" id="PF00583"/>
    </source>
</evidence>
<dbReference type="Proteomes" id="UP001163255">
    <property type="component" value="Chromosome"/>
</dbReference>
<dbReference type="SUPFAM" id="SSF55729">
    <property type="entry name" value="Acyl-CoA N-acyltransferases (Nat)"/>
    <property type="match status" value="1"/>
</dbReference>